<dbReference type="OrthoDB" id="3247214at2759"/>
<evidence type="ECO:0000256" key="1">
    <source>
        <dbReference type="SAM" id="MobiDB-lite"/>
    </source>
</evidence>
<proteinExistence type="predicted"/>
<feature type="compositionally biased region" description="Low complexity" evidence="1">
    <location>
        <begin position="204"/>
        <end position="220"/>
    </location>
</feature>
<reference evidence="2 3" key="1">
    <citation type="journal article" date="2020" name="ISME J.">
        <title>Uncovering the hidden diversity of litter-decomposition mechanisms in mushroom-forming fungi.</title>
        <authorList>
            <person name="Floudas D."/>
            <person name="Bentzer J."/>
            <person name="Ahren D."/>
            <person name="Johansson T."/>
            <person name="Persson P."/>
            <person name="Tunlid A."/>
        </authorList>
    </citation>
    <scope>NUCLEOTIDE SEQUENCE [LARGE SCALE GENOMIC DNA]</scope>
    <source>
        <strain evidence="2 3">CBS 291.85</strain>
    </source>
</reference>
<feature type="region of interest" description="Disordered" evidence="1">
    <location>
        <begin position="169"/>
        <end position="289"/>
    </location>
</feature>
<feature type="region of interest" description="Disordered" evidence="1">
    <location>
        <begin position="45"/>
        <end position="137"/>
    </location>
</feature>
<evidence type="ECO:0000313" key="2">
    <source>
        <dbReference type="EMBL" id="KAF5369058.1"/>
    </source>
</evidence>
<name>A0A8H5GQ71_9AGAR</name>
<feature type="compositionally biased region" description="Gly residues" evidence="1">
    <location>
        <begin position="564"/>
        <end position="578"/>
    </location>
</feature>
<feature type="compositionally biased region" description="Polar residues" evidence="1">
    <location>
        <begin position="225"/>
        <end position="244"/>
    </location>
</feature>
<evidence type="ECO:0000313" key="3">
    <source>
        <dbReference type="Proteomes" id="UP000559256"/>
    </source>
</evidence>
<feature type="compositionally biased region" description="Low complexity" evidence="1">
    <location>
        <begin position="579"/>
        <end position="598"/>
    </location>
</feature>
<feature type="compositionally biased region" description="Basic and acidic residues" evidence="1">
    <location>
        <begin position="338"/>
        <end position="355"/>
    </location>
</feature>
<comment type="caution">
    <text evidence="2">The sequence shown here is derived from an EMBL/GenBank/DDBJ whole genome shotgun (WGS) entry which is preliminary data.</text>
</comment>
<gene>
    <name evidence="2" type="ORF">D9758_002929</name>
</gene>
<dbReference type="AlphaFoldDB" id="A0A8H5GQ71"/>
<feature type="compositionally biased region" description="Polar residues" evidence="1">
    <location>
        <begin position="637"/>
        <end position="651"/>
    </location>
</feature>
<dbReference type="Proteomes" id="UP000559256">
    <property type="component" value="Unassembled WGS sequence"/>
</dbReference>
<feature type="compositionally biased region" description="Basic and acidic residues" evidence="1">
    <location>
        <begin position="690"/>
        <end position="704"/>
    </location>
</feature>
<protein>
    <submittedName>
        <fullName evidence="2">Uncharacterized protein</fullName>
    </submittedName>
</protein>
<feature type="compositionally biased region" description="Polar residues" evidence="1">
    <location>
        <begin position="45"/>
        <end position="61"/>
    </location>
</feature>
<feature type="compositionally biased region" description="Basic and acidic residues" evidence="1">
    <location>
        <begin position="714"/>
        <end position="740"/>
    </location>
</feature>
<dbReference type="EMBL" id="JAACJM010000014">
    <property type="protein sequence ID" value="KAF5369058.1"/>
    <property type="molecule type" value="Genomic_DNA"/>
</dbReference>
<feature type="region of interest" description="Disordered" evidence="1">
    <location>
        <begin position="325"/>
        <end position="355"/>
    </location>
</feature>
<feature type="region of interest" description="Disordered" evidence="1">
    <location>
        <begin position="556"/>
        <end position="766"/>
    </location>
</feature>
<accession>A0A8H5GQ71</accession>
<sequence length="781" mass="81942">MSTILDSPALTTDAVSTTASQVSMRAFLKEDSLVQANSTASELDQNLAGTVSDKSIAPTEQSDVENAEAETAGASAVTELTAVREEDVLPSTSPAPKDGVFRRLTRKMSLQKVSSPKERRSSISSNPAIEDSGDKDRVIVEDVTEDAAAASPEPEAAIAANIAEAAEEVGASGAVDALPTPSKPKSGPFQQLKEKLKARRRDSAGFSPASSMSSLPASASVIPDPSTTGAEPTSTPVQQESATLAHQIRKLVADLPCPESDTPFPKPPTPSTMQPIQYDKITGRPITPPSAIFTNDTVLIKKLRDPAIMNGKEDDEPSVFTILQQLGPDDAGPVDPSEGEKSQDGGDVHPDRPTILHDSSIMMYSPLEPTEGDEVELAHFKFVPLSEFPDNKFVPRPGTAAWKLQWPFHKKGKPSNAPATSPGTSPDKVVKVWLPSTTKMSIQCLWWGYRLYLPPPVLAVLSDESIEAAKRAALITTALTWFFNSLPVSVVPAPMIPALLLLQKIVPFVGYIGSFISWSFAQVKSYDVGYGVTLSATWVLPMALIPGTWQKYDFPQVTSPSQGTGSGVGAGTGNGTGTGTPSSTPGPIPSTGMGTGSPVATQPSPAPTNPSSPGMGKTPDSPPRLSTPSNPLPSPSGDITIQPVATGTTDPSDIPTGKDGADLASAPSAKDVAKFSGNADANAGAEADDPVTKEEGQPEQKEAGTETETQVAKNSEEMKEDKDQKSEHKTAASEADDKVGDLNGVDTGAQAGDAVEKTEKTEKRKSRGIVGGLFNYFLGSR</sequence>
<keyword evidence="3" id="KW-1185">Reference proteome</keyword>
<organism evidence="2 3">
    <name type="scientific">Tetrapyrgos nigripes</name>
    <dbReference type="NCBI Taxonomy" id="182062"/>
    <lineage>
        <taxon>Eukaryota</taxon>
        <taxon>Fungi</taxon>
        <taxon>Dikarya</taxon>
        <taxon>Basidiomycota</taxon>
        <taxon>Agaricomycotina</taxon>
        <taxon>Agaricomycetes</taxon>
        <taxon>Agaricomycetidae</taxon>
        <taxon>Agaricales</taxon>
        <taxon>Marasmiineae</taxon>
        <taxon>Marasmiaceae</taxon>
        <taxon>Tetrapyrgos</taxon>
    </lineage>
</organism>